<evidence type="ECO:0000256" key="1">
    <source>
        <dbReference type="SAM" id="MobiDB-lite"/>
    </source>
</evidence>
<dbReference type="Proteomes" id="UP000324800">
    <property type="component" value="Unassembled WGS sequence"/>
</dbReference>
<feature type="region of interest" description="Disordered" evidence="1">
    <location>
        <begin position="63"/>
        <end position="86"/>
    </location>
</feature>
<evidence type="ECO:0000313" key="3">
    <source>
        <dbReference type="Proteomes" id="UP000324800"/>
    </source>
</evidence>
<feature type="non-terminal residue" evidence="2">
    <location>
        <position position="162"/>
    </location>
</feature>
<proteinExistence type="predicted"/>
<feature type="region of interest" description="Disordered" evidence="1">
    <location>
        <begin position="110"/>
        <end position="162"/>
    </location>
</feature>
<feature type="compositionally biased region" description="Low complexity" evidence="1">
    <location>
        <begin position="63"/>
        <end position="75"/>
    </location>
</feature>
<gene>
    <name evidence="2" type="ORF">EZS28_050181</name>
</gene>
<feature type="compositionally biased region" description="Polar residues" evidence="1">
    <location>
        <begin position="111"/>
        <end position="127"/>
    </location>
</feature>
<dbReference type="EMBL" id="SNRW01036572">
    <property type="protein sequence ID" value="KAA6354292.1"/>
    <property type="molecule type" value="Genomic_DNA"/>
</dbReference>
<sequence length="162" mass="18017">MGINLMNLLRGLRIQLTGVTHLETQIKMDKQIKLRHRVLNQQQIAESIHRIVVLAAQIPKNSAAATASTTTTTTSGKIFPSTQKNHSPTMQFRQFCMADHKIAALHLINPNEGNEQNGDNPDSQNRQLHAMPSLFQNPNLYGAKPLAKNPNLPQQQLQAEKG</sequence>
<name>A0A5J4T8L0_9EUKA</name>
<evidence type="ECO:0000313" key="2">
    <source>
        <dbReference type="EMBL" id="KAA6354292.1"/>
    </source>
</evidence>
<comment type="caution">
    <text evidence="2">The sequence shown here is derived from an EMBL/GenBank/DDBJ whole genome shotgun (WGS) entry which is preliminary data.</text>
</comment>
<feature type="compositionally biased region" description="Polar residues" evidence="1">
    <location>
        <begin position="151"/>
        <end position="162"/>
    </location>
</feature>
<protein>
    <submittedName>
        <fullName evidence="2">Uncharacterized protein</fullName>
    </submittedName>
</protein>
<organism evidence="2 3">
    <name type="scientific">Streblomastix strix</name>
    <dbReference type="NCBI Taxonomy" id="222440"/>
    <lineage>
        <taxon>Eukaryota</taxon>
        <taxon>Metamonada</taxon>
        <taxon>Preaxostyla</taxon>
        <taxon>Oxymonadida</taxon>
        <taxon>Streblomastigidae</taxon>
        <taxon>Streblomastix</taxon>
    </lineage>
</organism>
<dbReference type="AlphaFoldDB" id="A0A5J4T8L0"/>
<reference evidence="2 3" key="1">
    <citation type="submission" date="2019-03" db="EMBL/GenBank/DDBJ databases">
        <title>Single cell metagenomics reveals metabolic interactions within the superorganism composed of flagellate Streblomastix strix and complex community of Bacteroidetes bacteria on its surface.</title>
        <authorList>
            <person name="Treitli S.C."/>
            <person name="Kolisko M."/>
            <person name="Husnik F."/>
            <person name="Keeling P."/>
            <person name="Hampl V."/>
        </authorList>
    </citation>
    <scope>NUCLEOTIDE SEQUENCE [LARGE SCALE GENOMIC DNA]</scope>
    <source>
        <strain evidence="2">ST1C</strain>
    </source>
</reference>
<accession>A0A5J4T8L0</accession>